<name>A0A4R7B0L9_9NEIS</name>
<accession>A0A4R7B0L9</accession>
<proteinExistence type="inferred from homology"/>
<dbReference type="Gene3D" id="3.90.226.10">
    <property type="entry name" value="2-enoyl-CoA Hydratase, Chain A, domain 1"/>
    <property type="match status" value="1"/>
</dbReference>
<dbReference type="AlphaFoldDB" id="A0A4R7B0L9"/>
<dbReference type="Gene3D" id="1.10.12.10">
    <property type="entry name" value="Lyase 2-enoyl-coa Hydratase, Chain A, domain 2"/>
    <property type="match status" value="1"/>
</dbReference>
<dbReference type="InterPro" id="IPR029045">
    <property type="entry name" value="ClpP/crotonase-like_dom_sf"/>
</dbReference>
<dbReference type="GO" id="GO:0006635">
    <property type="term" value="P:fatty acid beta-oxidation"/>
    <property type="evidence" value="ECO:0007669"/>
    <property type="project" value="TreeGrafter"/>
</dbReference>
<dbReference type="InterPro" id="IPR001753">
    <property type="entry name" value="Enoyl-CoA_hydra/iso"/>
</dbReference>
<dbReference type="PANTHER" id="PTHR11941">
    <property type="entry name" value="ENOYL-COA HYDRATASE-RELATED"/>
    <property type="match status" value="1"/>
</dbReference>
<dbReference type="CDD" id="cd06558">
    <property type="entry name" value="crotonase-like"/>
    <property type="match status" value="1"/>
</dbReference>
<dbReference type="SUPFAM" id="SSF52096">
    <property type="entry name" value="ClpP/crotonase"/>
    <property type="match status" value="1"/>
</dbReference>
<evidence type="ECO:0000313" key="4">
    <source>
        <dbReference type="Proteomes" id="UP000295611"/>
    </source>
</evidence>
<sequence length="260" mass="27317">MMPFLTLEHLGRTAIVTMNHPPANLLTAESLQALSAQLSILQGDKSVRALVLTGAGETYFSAGLSLVMLAAGEQAPAEGLIDLLSGVCRQLREFHGVTVAAVNGVALGAGLECALSCNFVIAERGAILGMPQARVGLIPGAGGIKLLADKVGQAWTRRMVLAGETLDAERAYQVGLIEEVVDGGFAKIVAVSLADKVARQGPEATALAQSLIDAAPLLSFDEHLRQARHGYLQLIGGEEQRLGVAAFLDKRSPPWCEDED</sequence>
<dbReference type="OrthoDB" id="9807606at2"/>
<dbReference type="RefSeq" id="WP_133683180.1">
    <property type="nucleotide sequence ID" value="NZ_SNZP01000015.1"/>
</dbReference>
<evidence type="ECO:0000313" key="3">
    <source>
        <dbReference type="EMBL" id="TDR72977.1"/>
    </source>
</evidence>
<protein>
    <submittedName>
        <fullName evidence="3">Short chain enoyl-CoA hydratase</fullName>
    </submittedName>
</protein>
<organism evidence="3 4">
    <name type="scientific">Paludibacterium purpuratum</name>
    <dbReference type="NCBI Taxonomy" id="1144873"/>
    <lineage>
        <taxon>Bacteria</taxon>
        <taxon>Pseudomonadati</taxon>
        <taxon>Pseudomonadota</taxon>
        <taxon>Betaproteobacteria</taxon>
        <taxon>Neisseriales</taxon>
        <taxon>Chromobacteriaceae</taxon>
        <taxon>Paludibacterium</taxon>
    </lineage>
</organism>
<keyword evidence="4" id="KW-1185">Reference proteome</keyword>
<dbReference type="InterPro" id="IPR014748">
    <property type="entry name" value="Enoyl-CoA_hydra_C"/>
</dbReference>
<dbReference type="EMBL" id="SNZP01000015">
    <property type="protein sequence ID" value="TDR72977.1"/>
    <property type="molecule type" value="Genomic_DNA"/>
</dbReference>
<evidence type="ECO:0000256" key="2">
    <source>
        <dbReference type="ARBA" id="ARBA00023239"/>
    </source>
</evidence>
<evidence type="ECO:0000256" key="1">
    <source>
        <dbReference type="ARBA" id="ARBA00005254"/>
    </source>
</evidence>
<reference evidence="3 4" key="1">
    <citation type="submission" date="2019-03" db="EMBL/GenBank/DDBJ databases">
        <title>Genomic Encyclopedia of Type Strains, Phase III (KMG-III): the genomes of soil and plant-associated and newly described type strains.</title>
        <authorList>
            <person name="Whitman W."/>
        </authorList>
    </citation>
    <scope>NUCLEOTIDE SEQUENCE [LARGE SCALE GENOMIC DNA]</scope>
    <source>
        <strain evidence="3 4">CECT 8976</strain>
    </source>
</reference>
<keyword evidence="2" id="KW-0456">Lyase</keyword>
<gene>
    <name evidence="3" type="ORF">DFP86_1158</name>
</gene>
<dbReference type="GO" id="GO:0016829">
    <property type="term" value="F:lyase activity"/>
    <property type="evidence" value="ECO:0007669"/>
    <property type="project" value="UniProtKB-KW"/>
</dbReference>
<dbReference type="PANTHER" id="PTHR11941:SF141">
    <property type="entry name" value="ENOYL-COA HYDRATASE_ISOMERASE-RELATED"/>
    <property type="match status" value="1"/>
</dbReference>
<dbReference type="Pfam" id="PF00378">
    <property type="entry name" value="ECH_1"/>
    <property type="match status" value="1"/>
</dbReference>
<comment type="caution">
    <text evidence="3">The sequence shown here is derived from an EMBL/GenBank/DDBJ whole genome shotgun (WGS) entry which is preliminary data.</text>
</comment>
<comment type="similarity">
    <text evidence="1">Belongs to the enoyl-CoA hydratase/isomerase family.</text>
</comment>
<dbReference type="Proteomes" id="UP000295611">
    <property type="component" value="Unassembled WGS sequence"/>
</dbReference>